<sequence>MFWRGERLVGTSRETLAYLGIPRSKKHSRVCRGTVSRMISTLHR</sequence>
<dbReference type="AlphaFoldDB" id="A0A0A8YJJ0"/>
<accession>A0A0A8YJJ0</accession>
<evidence type="ECO:0000313" key="1">
    <source>
        <dbReference type="EMBL" id="JAD26744.1"/>
    </source>
</evidence>
<proteinExistence type="predicted"/>
<name>A0A0A8YJJ0_ARUDO</name>
<protein>
    <submittedName>
        <fullName evidence="1">Uncharacterized protein</fullName>
    </submittedName>
</protein>
<organism evidence="1">
    <name type="scientific">Arundo donax</name>
    <name type="common">Giant reed</name>
    <name type="synonym">Donax arundinaceus</name>
    <dbReference type="NCBI Taxonomy" id="35708"/>
    <lineage>
        <taxon>Eukaryota</taxon>
        <taxon>Viridiplantae</taxon>
        <taxon>Streptophyta</taxon>
        <taxon>Embryophyta</taxon>
        <taxon>Tracheophyta</taxon>
        <taxon>Spermatophyta</taxon>
        <taxon>Magnoliopsida</taxon>
        <taxon>Liliopsida</taxon>
        <taxon>Poales</taxon>
        <taxon>Poaceae</taxon>
        <taxon>PACMAD clade</taxon>
        <taxon>Arundinoideae</taxon>
        <taxon>Arundineae</taxon>
        <taxon>Arundo</taxon>
    </lineage>
</organism>
<dbReference type="EMBL" id="GBRH01271151">
    <property type="protein sequence ID" value="JAD26744.1"/>
    <property type="molecule type" value="Transcribed_RNA"/>
</dbReference>
<reference evidence="1" key="2">
    <citation type="journal article" date="2015" name="Data Brief">
        <title>Shoot transcriptome of the giant reed, Arundo donax.</title>
        <authorList>
            <person name="Barrero R.A."/>
            <person name="Guerrero F.D."/>
            <person name="Moolhuijzen P."/>
            <person name="Goolsby J.A."/>
            <person name="Tidwell J."/>
            <person name="Bellgard S.E."/>
            <person name="Bellgard M.I."/>
        </authorList>
    </citation>
    <scope>NUCLEOTIDE SEQUENCE</scope>
    <source>
        <tissue evidence="1">Shoot tissue taken approximately 20 cm above the soil surface</tissue>
    </source>
</reference>
<reference evidence="1" key="1">
    <citation type="submission" date="2014-09" db="EMBL/GenBank/DDBJ databases">
        <authorList>
            <person name="Magalhaes I.L.F."/>
            <person name="Oliveira U."/>
            <person name="Santos F.R."/>
            <person name="Vidigal T.H.D.A."/>
            <person name="Brescovit A.D."/>
            <person name="Santos A.J."/>
        </authorList>
    </citation>
    <scope>NUCLEOTIDE SEQUENCE</scope>
    <source>
        <tissue evidence="1">Shoot tissue taken approximately 20 cm above the soil surface</tissue>
    </source>
</reference>